<dbReference type="GO" id="GO:0004515">
    <property type="term" value="F:nicotinate-nucleotide adenylyltransferase activity"/>
    <property type="evidence" value="ECO:0007669"/>
    <property type="project" value="UniProtKB-UniRule"/>
</dbReference>
<dbReference type="EC" id="2.7.7.18" evidence="11"/>
<feature type="domain" description="Cytidyltransferase-like" evidence="12">
    <location>
        <begin position="22"/>
        <end position="212"/>
    </location>
</feature>
<evidence type="ECO:0000256" key="5">
    <source>
        <dbReference type="ARBA" id="ARBA00022679"/>
    </source>
</evidence>
<keyword evidence="5 11" id="KW-0808">Transferase</keyword>
<keyword evidence="6 11" id="KW-0548">Nucleotidyltransferase</keyword>
<keyword evidence="14" id="KW-1185">Reference proteome</keyword>
<evidence type="ECO:0000256" key="2">
    <source>
        <dbReference type="ARBA" id="ARBA00005019"/>
    </source>
</evidence>
<dbReference type="HAMAP" id="MF_00244">
    <property type="entry name" value="NaMN_adenylyltr"/>
    <property type="match status" value="1"/>
</dbReference>
<dbReference type="Gene3D" id="3.40.50.620">
    <property type="entry name" value="HUPs"/>
    <property type="match status" value="1"/>
</dbReference>
<protein>
    <recommendedName>
        <fullName evidence="11">Probable nicotinate-nucleotide adenylyltransferase</fullName>
        <ecNumber evidence="11">2.7.7.18</ecNumber>
    </recommendedName>
    <alternativeName>
        <fullName evidence="11">Deamido-NAD(+) diphosphorylase</fullName>
    </alternativeName>
    <alternativeName>
        <fullName evidence="11">Deamido-NAD(+) pyrophosphorylase</fullName>
    </alternativeName>
    <alternativeName>
        <fullName evidence="11">Nicotinate mononucleotide adenylyltransferase</fullName>
        <shortName evidence="11">NaMN adenylyltransferase</shortName>
    </alternativeName>
</protein>
<dbReference type="PANTHER" id="PTHR39321">
    <property type="entry name" value="NICOTINATE-NUCLEOTIDE ADENYLYLTRANSFERASE-RELATED"/>
    <property type="match status" value="1"/>
</dbReference>
<dbReference type="SUPFAM" id="SSF52374">
    <property type="entry name" value="Nucleotidylyl transferase"/>
    <property type="match status" value="1"/>
</dbReference>
<dbReference type="CDD" id="cd02165">
    <property type="entry name" value="NMNAT"/>
    <property type="match status" value="1"/>
</dbReference>
<evidence type="ECO:0000256" key="4">
    <source>
        <dbReference type="ARBA" id="ARBA00022642"/>
    </source>
</evidence>
<evidence type="ECO:0000256" key="6">
    <source>
        <dbReference type="ARBA" id="ARBA00022695"/>
    </source>
</evidence>
<evidence type="ECO:0000256" key="10">
    <source>
        <dbReference type="ARBA" id="ARBA00048721"/>
    </source>
</evidence>
<dbReference type="AlphaFoldDB" id="A0A941I3E4"/>
<sequence>MGVKSAPSESAAATRIQRSVLVFGGSFDPVHNGHVALVQHFTKLLKVDEVRLVPAGQPWQKAGLKASAEQRIKMLELAFDGQLSVPYSIDQQEVERAATQIPSYTVDTLTNMRSQWGNAQLNEEIALILLIGADQFHNFATWKNWQQIFKLAHIVVAARPGYSLQLDTLPSEFAALWQQANGAIEDLKQCSFGKTWLETDLAWDISATRIRDELQQQGQTKETTSLIPRKVLDYLQVHHIYN</sequence>
<evidence type="ECO:0000313" key="14">
    <source>
        <dbReference type="Proteomes" id="UP000680158"/>
    </source>
</evidence>
<proteinExistence type="inferred from homology"/>
<name>A0A941I3E4_9BURK</name>
<dbReference type="GO" id="GO:0005524">
    <property type="term" value="F:ATP binding"/>
    <property type="evidence" value="ECO:0007669"/>
    <property type="project" value="UniProtKB-KW"/>
</dbReference>
<evidence type="ECO:0000256" key="9">
    <source>
        <dbReference type="ARBA" id="ARBA00023027"/>
    </source>
</evidence>
<reference evidence="13 14" key="1">
    <citation type="submission" date="2021-04" db="EMBL/GenBank/DDBJ databases">
        <title>novel species isolated from subtropical streams in China.</title>
        <authorList>
            <person name="Lu H."/>
        </authorList>
    </citation>
    <scope>NUCLEOTIDE SEQUENCE [LARGE SCALE GENOMIC DNA]</scope>
    <source>
        <strain evidence="13 14">BYS107W</strain>
    </source>
</reference>
<evidence type="ECO:0000259" key="12">
    <source>
        <dbReference type="Pfam" id="PF01467"/>
    </source>
</evidence>
<keyword evidence="4 11" id="KW-0662">Pyridine nucleotide biosynthesis</keyword>
<organism evidence="13 14">
    <name type="scientific">Undibacterium baiyunense</name>
    <dbReference type="NCBI Taxonomy" id="2828731"/>
    <lineage>
        <taxon>Bacteria</taxon>
        <taxon>Pseudomonadati</taxon>
        <taxon>Pseudomonadota</taxon>
        <taxon>Betaproteobacteria</taxon>
        <taxon>Burkholderiales</taxon>
        <taxon>Oxalobacteraceae</taxon>
        <taxon>Undibacterium</taxon>
    </lineage>
</organism>
<evidence type="ECO:0000256" key="7">
    <source>
        <dbReference type="ARBA" id="ARBA00022741"/>
    </source>
</evidence>
<evidence type="ECO:0000313" key="13">
    <source>
        <dbReference type="EMBL" id="MBR7746331.1"/>
    </source>
</evidence>
<dbReference type="Proteomes" id="UP000680158">
    <property type="component" value="Unassembled WGS sequence"/>
</dbReference>
<gene>
    <name evidence="11 13" type="primary">nadD</name>
    <name evidence="13" type="ORF">KDM92_07045</name>
</gene>
<keyword evidence="7 11" id="KW-0547">Nucleotide-binding</keyword>
<dbReference type="Pfam" id="PF01467">
    <property type="entry name" value="CTP_transf_like"/>
    <property type="match status" value="1"/>
</dbReference>
<keyword evidence="9 11" id="KW-0520">NAD</keyword>
<evidence type="ECO:0000256" key="1">
    <source>
        <dbReference type="ARBA" id="ARBA00002324"/>
    </source>
</evidence>
<comment type="catalytic activity">
    <reaction evidence="10 11">
        <text>nicotinate beta-D-ribonucleotide + ATP + H(+) = deamido-NAD(+) + diphosphate</text>
        <dbReference type="Rhea" id="RHEA:22860"/>
        <dbReference type="ChEBI" id="CHEBI:15378"/>
        <dbReference type="ChEBI" id="CHEBI:30616"/>
        <dbReference type="ChEBI" id="CHEBI:33019"/>
        <dbReference type="ChEBI" id="CHEBI:57502"/>
        <dbReference type="ChEBI" id="CHEBI:58437"/>
        <dbReference type="EC" id="2.7.7.18"/>
    </reaction>
</comment>
<dbReference type="RefSeq" id="WP_212683673.1">
    <property type="nucleotide sequence ID" value="NZ_JAGSPM010000003.1"/>
</dbReference>
<keyword evidence="8 11" id="KW-0067">ATP-binding</keyword>
<dbReference type="NCBIfam" id="TIGR00482">
    <property type="entry name" value="nicotinate (nicotinamide) nucleotide adenylyltransferase"/>
    <property type="match status" value="1"/>
</dbReference>
<evidence type="ECO:0000256" key="11">
    <source>
        <dbReference type="HAMAP-Rule" id="MF_00244"/>
    </source>
</evidence>
<dbReference type="InterPro" id="IPR005248">
    <property type="entry name" value="NadD/NMNAT"/>
</dbReference>
<dbReference type="InterPro" id="IPR014729">
    <property type="entry name" value="Rossmann-like_a/b/a_fold"/>
</dbReference>
<evidence type="ECO:0000256" key="8">
    <source>
        <dbReference type="ARBA" id="ARBA00022840"/>
    </source>
</evidence>
<comment type="pathway">
    <text evidence="2 11">Cofactor biosynthesis; NAD(+) biosynthesis; deamido-NAD(+) from nicotinate D-ribonucleotide: step 1/1.</text>
</comment>
<comment type="caution">
    <text evidence="13">The sequence shown here is derived from an EMBL/GenBank/DDBJ whole genome shotgun (WGS) entry which is preliminary data.</text>
</comment>
<dbReference type="PANTHER" id="PTHR39321:SF3">
    <property type="entry name" value="PHOSPHOPANTETHEINE ADENYLYLTRANSFERASE"/>
    <property type="match status" value="1"/>
</dbReference>
<dbReference type="GO" id="GO:0009435">
    <property type="term" value="P:NAD+ biosynthetic process"/>
    <property type="evidence" value="ECO:0007669"/>
    <property type="project" value="UniProtKB-UniRule"/>
</dbReference>
<dbReference type="InterPro" id="IPR004821">
    <property type="entry name" value="Cyt_trans-like"/>
</dbReference>
<dbReference type="NCBIfam" id="TIGR00125">
    <property type="entry name" value="cyt_tran_rel"/>
    <property type="match status" value="1"/>
</dbReference>
<evidence type="ECO:0000256" key="3">
    <source>
        <dbReference type="ARBA" id="ARBA00009014"/>
    </source>
</evidence>
<comment type="similarity">
    <text evidence="3 11">Belongs to the NadD family.</text>
</comment>
<accession>A0A941I3E4</accession>
<dbReference type="EMBL" id="JAGSPM010000003">
    <property type="protein sequence ID" value="MBR7746331.1"/>
    <property type="molecule type" value="Genomic_DNA"/>
</dbReference>
<comment type="function">
    <text evidence="1 11">Catalyzes the reversible adenylation of nicotinate mononucleotide (NaMN) to nicotinic acid adenine dinucleotide (NaAD).</text>
</comment>